<reference evidence="2 3" key="1">
    <citation type="journal article" date="2018" name="PLoS Genet.">
        <title>Population sequencing reveals clonal diversity and ancestral inbreeding in the grapevine cultivar Chardonnay.</title>
        <authorList>
            <person name="Roach M.J."/>
            <person name="Johnson D.L."/>
            <person name="Bohlmann J."/>
            <person name="van Vuuren H.J."/>
            <person name="Jones S.J."/>
            <person name="Pretorius I.S."/>
            <person name="Schmidt S.A."/>
            <person name="Borneman A.R."/>
        </authorList>
    </citation>
    <scope>NUCLEOTIDE SEQUENCE [LARGE SCALE GENOMIC DNA]</scope>
    <source>
        <strain evidence="3">cv. Chardonnay</strain>
        <tissue evidence="2">Leaf</tissue>
    </source>
</reference>
<evidence type="ECO:0000256" key="1">
    <source>
        <dbReference type="SAM" id="MobiDB-lite"/>
    </source>
</evidence>
<organism evidence="2 3">
    <name type="scientific">Vitis vinifera</name>
    <name type="common">Grape</name>
    <dbReference type="NCBI Taxonomy" id="29760"/>
    <lineage>
        <taxon>Eukaryota</taxon>
        <taxon>Viridiplantae</taxon>
        <taxon>Streptophyta</taxon>
        <taxon>Embryophyta</taxon>
        <taxon>Tracheophyta</taxon>
        <taxon>Spermatophyta</taxon>
        <taxon>Magnoliopsida</taxon>
        <taxon>eudicotyledons</taxon>
        <taxon>Gunneridae</taxon>
        <taxon>Pentapetalae</taxon>
        <taxon>rosids</taxon>
        <taxon>Vitales</taxon>
        <taxon>Vitaceae</taxon>
        <taxon>Viteae</taxon>
        <taxon>Vitis</taxon>
    </lineage>
</organism>
<dbReference type="EMBL" id="QGNW01000685">
    <property type="protein sequence ID" value="RVW65737.1"/>
    <property type="molecule type" value="Genomic_DNA"/>
</dbReference>
<proteinExistence type="predicted"/>
<dbReference type="Proteomes" id="UP000288805">
    <property type="component" value="Unassembled WGS sequence"/>
</dbReference>
<feature type="region of interest" description="Disordered" evidence="1">
    <location>
        <begin position="184"/>
        <end position="227"/>
    </location>
</feature>
<sequence>MPEKKDVVSSSVARQSGKNASEEVYAENPVDKMNVRQFCERFCILNDVSVQLMDEEAISTEKSADNAIFFSKEQFNAGLWFPLPWLTSLFVDNAGMTKRGRLVEWVEKTSFDCLNKLFEITAVERHHQTLLIARNLLAIVRESQPYVTNILPRWFPKQVVFGEHFVLKDLSFYERASEAEAKARQERLGQREERRQEGRLRKAPGEKGCYSPPAARPPATEEKKNRKKTLAQVLRIAAPTLEASFSSCRSGPSRSDHTIPESKEAEEPEGYFQFPSACSLPLGS</sequence>
<feature type="compositionally biased region" description="Low complexity" evidence="1">
    <location>
        <begin position="244"/>
        <end position="253"/>
    </location>
</feature>
<protein>
    <submittedName>
        <fullName evidence="2">Uncharacterized protein</fullName>
    </submittedName>
</protein>
<evidence type="ECO:0000313" key="2">
    <source>
        <dbReference type="EMBL" id="RVW65737.1"/>
    </source>
</evidence>
<feature type="compositionally biased region" description="Basic and acidic residues" evidence="1">
    <location>
        <begin position="254"/>
        <end position="265"/>
    </location>
</feature>
<name>A0A438G0J8_VITVI</name>
<gene>
    <name evidence="2" type="ORF">CK203_057699</name>
</gene>
<evidence type="ECO:0000313" key="3">
    <source>
        <dbReference type="Proteomes" id="UP000288805"/>
    </source>
</evidence>
<dbReference type="AlphaFoldDB" id="A0A438G0J8"/>
<feature type="compositionally biased region" description="Basic and acidic residues" evidence="1">
    <location>
        <begin position="184"/>
        <end position="205"/>
    </location>
</feature>
<accession>A0A438G0J8</accession>
<feature type="region of interest" description="Disordered" evidence="1">
    <location>
        <begin position="244"/>
        <end position="284"/>
    </location>
</feature>
<comment type="caution">
    <text evidence="2">The sequence shown here is derived from an EMBL/GenBank/DDBJ whole genome shotgun (WGS) entry which is preliminary data.</text>
</comment>